<organism evidence="1 2">
    <name type="scientific">Paranoxybacillus vitaminiphilus</name>
    <dbReference type="NCBI Taxonomy" id="581036"/>
    <lineage>
        <taxon>Bacteria</taxon>
        <taxon>Bacillati</taxon>
        <taxon>Bacillota</taxon>
        <taxon>Bacilli</taxon>
        <taxon>Bacillales</taxon>
        <taxon>Anoxybacillaceae</taxon>
        <taxon>Paranoxybacillus</taxon>
    </lineage>
</organism>
<dbReference type="OrthoDB" id="1644322at2"/>
<dbReference type="Proteomes" id="UP000248555">
    <property type="component" value="Unassembled WGS sequence"/>
</dbReference>
<gene>
    <name evidence="1" type="ORF">B0I26_12130</name>
</gene>
<dbReference type="RefSeq" id="WP_111646375.1">
    <property type="nucleotide sequence ID" value="NZ_QLMH01000021.1"/>
</dbReference>
<keyword evidence="2" id="KW-1185">Reference proteome</keyword>
<sequence>MRDRGNIKWTGFLIPEHREMLKHLYEVNQHMVEKPLLDEQKFDELNEVIHKAMAESKPLAKAILFFILSSPYCG</sequence>
<dbReference type="InterPro" id="IPR014962">
    <property type="entry name" value="YolD"/>
</dbReference>
<proteinExistence type="predicted"/>
<dbReference type="AlphaFoldDB" id="A0A327Y2X8"/>
<accession>A0A327Y2X8</accession>
<evidence type="ECO:0000313" key="2">
    <source>
        <dbReference type="Proteomes" id="UP000248555"/>
    </source>
</evidence>
<comment type="caution">
    <text evidence="1">The sequence shown here is derived from an EMBL/GenBank/DDBJ whole genome shotgun (WGS) entry which is preliminary data.</text>
</comment>
<reference evidence="1 2" key="1">
    <citation type="submission" date="2018-06" db="EMBL/GenBank/DDBJ databases">
        <title>Genomic Encyclopedia of Type Strains, Phase III (KMG-III): the genomes of soil and plant-associated and newly described type strains.</title>
        <authorList>
            <person name="Whitman W."/>
        </authorList>
    </citation>
    <scope>NUCLEOTIDE SEQUENCE [LARGE SCALE GENOMIC DNA]</scope>
    <source>
        <strain evidence="1 2">CGMCC 1.8979</strain>
    </source>
</reference>
<name>A0A327Y2X8_9BACL</name>
<evidence type="ECO:0000313" key="1">
    <source>
        <dbReference type="EMBL" id="RAK15460.1"/>
    </source>
</evidence>
<dbReference type="EMBL" id="QLMH01000021">
    <property type="protein sequence ID" value="RAK15460.1"/>
    <property type="molecule type" value="Genomic_DNA"/>
</dbReference>
<protein>
    <submittedName>
        <fullName evidence="1">YolD-like protein</fullName>
    </submittedName>
</protein>
<dbReference type="Pfam" id="PF08863">
    <property type="entry name" value="YolD"/>
    <property type="match status" value="1"/>
</dbReference>